<keyword evidence="3" id="KW-1185">Reference proteome</keyword>
<dbReference type="GO" id="GO:0003676">
    <property type="term" value="F:nucleic acid binding"/>
    <property type="evidence" value="ECO:0007669"/>
    <property type="project" value="InterPro"/>
</dbReference>
<dbReference type="InterPro" id="IPR036397">
    <property type="entry name" value="RNaseH_sf"/>
</dbReference>
<dbReference type="STRING" id="300112.A0A4S2KPB7"/>
<dbReference type="Gene3D" id="3.30.420.10">
    <property type="entry name" value="Ribonuclease H-like superfamily/Ribonuclease H"/>
    <property type="match status" value="1"/>
</dbReference>
<feature type="domain" description="RNase H type-1" evidence="1">
    <location>
        <begin position="115"/>
        <end position="198"/>
    </location>
</feature>
<accession>A0A4S2KPB7</accession>
<dbReference type="Pfam" id="PF00075">
    <property type="entry name" value="RNase_H"/>
    <property type="match status" value="1"/>
</dbReference>
<comment type="caution">
    <text evidence="2">The sequence shown here is derived from an EMBL/GenBank/DDBJ whole genome shotgun (WGS) entry which is preliminary data.</text>
</comment>
<dbReference type="CDD" id="cd09276">
    <property type="entry name" value="Rnase_HI_RT_non_LTR"/>
    <property type="match status" value="1"/>
</dbReference>
<gene>
    <name evidence="2" type="ORF">DBV15_07673</name>
</gene>
<reference evidence="2 3" key="1">
    <citation type="journal article" date="2019" name="Philos. Trans. R. Soc. Lond., B, Biol. Sci.">
        <title>Ant behaviour and brain gene expression of defending hosts depend on the ecological success of the intruding social parasite.</title>
        <authorList>
            <person name="Kaur R."/>
            <person name="Stoldt M."/>
            <person name="Jongepier E."/>
            <person name="Feldmeyer B."/>
            <person name="Menzel F."/>
            <person name="Bornberg-Bauer E."/>
            <person name="Foitzik S."/>
        </authorList>
    </citation>
    <scope>NUCLEOTIDE SEQUENCE [LARGE SCALE GENOMIC DNA]</scope>
    <source>
        <tissue evidence="2">Whole body</tissue>
    </source>
</reference>
<dbReference type="SUPFAM" id="SSF53098">
    <property type="entry name" value="Ribonuclease H-like"/>
    <property type="match status" value="1"/>
</dbReference>
<evidence type="ECO:0000313" key="2">
    <source>
        <dbReference type="EMBL" id="TGZ49767.1"/>
    </source>
</evidence>
<protein>
    <recommendedName>
        <fullName evidence="1">RNase H type-1 domain-containing protein</fullName>
    </recommendedName>
</protein>
<dbReference type="GO" id="GO:0004523">
    <property type="term" value="F:RNA-DNA hybrid ribonuclease activity"/>
    <property type="evidence" value="ECO:0007669"/>
    <property type="project" value="InterPro"/>
</dbReference>
<dbReference type="AlphaFoldDB" id="A0A4S2KPB7"/>
<dbReference type="InterPro" id="IPR012337">
    <property type="entry name" value="RNaseH-like_sf"/>
</dbReference>
<name>A0A4S2KPB7_9HYME</name>
<evidence type="ECO:0000259" key="1">
    <source>
        <dbReference type="Pfam" id="PF00075"/>
    </source>
</evidence>
<evidence type="ECO:0000313" key="3">
    <source>
        <dbReference type="Proteomes" id="UP000310200"/>
    </source>
</evidence>
<organism evidence="2 3">
    <name type="scientific">Temnothorax longispinosus</name>
    <dbReference type="NCBI Taxonomy" id="300112"/>
    <lineage>
        <taxon>Eukaryota</taxon>
        <taxon>Metazoa</taxon>
        <taxon>Ecdysozoa</taxon>
        <taxon>Arthropoda</taxon>
        <taxon>Hexapoda</taxon>
        <taxon>Insecta</taxon>
        <taxon>Pterygota</taxon>
        <taxon>Neoptera</taxon>
        <taxon>Endopterygota</taxon>
        <taxon>Hymenoptera</taxon>
        <taxon>Apocrita</taxon>
        <taxon>Aculeata</taxon>
        <taxon>Formicoidea</taxon>
        <taxon>Formicidae</taxon>
        <taxon>Myrmicinae</taxon>
        <taxon>Temnothorax</taxon>
    </lineage>
</organism>
<dbReference type="InterPro" id="IPR002156">
    <property type="entry name" value="RNaseH_domain"/>
</dbReference>
<sequence length="332" mass="38501">MILPEDYASRFSQWRGKGAIEYGAVVFQLKGNKQLFLALQRLQWKLIRNAMGYRVSTYQPPSTFNPVIDSLENIGLNLIQELWERVFTLRTCPLKFAVSCKPLTFPLAFTAEAWAIYKTLFIIHQLQIPSTVIFSDCSSVLQTITSHNITHNNYTISLIRNMYYRAVTEGSKIKVAWIPSQKGITGNERAETLAKRAAIKGKKTSCKVPYIDLYHRSKSILKRRYQTYLENAAMTKDTFYHTHYHTNSVKPWFSRVLPLFRKNIIDSPSCLCGDPYQDADHVIFNCILTRDQTTPLYKYLQEIFPTYFTDIFPLLKNPPSVMSLNTRIFQFM</sequence>
<dbReference type="Proteomes" id="UP000310200">
    <property type="component" value="Unassembled WGS sequence"/>
</dbReference>
<dbReference type="EMBL" id="QBLH01002105">
    <property type="protein sequence ID" value="TGZ49767.1"/>
    <property type="molecule type" value="Genomic_DNA"/>
</dbReference>
<proteinExistence type="predicted"/>